<dbReference type="PROSITE" id="PS50949">
    <property type="entry name" value="HTH_GNTR"/>
    <property type="match status" value="1"/>
</dbReference>
<feature type="domain" description="HTH gntR-type" evidence="4">
    <location>
        <begin position="5"/>
        <end position="73"/>
    </location>
</feature>
<reference evidence="5 6" key="1">
    <citation type="submission" date="2016-10" db="EMBL/GenBank/DDBJ databases">
        <authorList>
            <person name="de Groot N.N."/>
        </authorList>
    </citation>
    <scope>NUCLEOTIDE SEQUENCE [LARGE SCALE GENOMIC DNA]</scope>
    <source>
        <strain evidence="5 6">DSM 15695</strain>
    </source>
</reference>
<dbReference type="Gene3D" id="1.10.287.100">
    <property type="match status" value="1"/>
</dbReference>
<keyword evidence="1" id="KW-0805">Transcription regulation</keyword>
<keyword evidence="3" id="KW-0804">Transcription</keyword>
<keyword evidence="2 5" id="KW-0238">DNA-binding</keyword>
<sequence length="121" mass="14004">MIKDIPIYLQISRYIENEILQGHLKAEDQVPSMNDFSRIMQVNPATAGKGLNALVDQGILFKKRGLGMFVSEEALAIIRQERKKRFMHTLLPEFILEAQQLDISMTELEQMIKEEYHAKND</sequence>
<dbReference type="Pfam" id="PF00392">
    <property type="entry name" value="GntR"/>
    <property type="match status" value="1"/>
</dbReference>
<dbReference type="CDD" id="cd07377">
    <property type="entry name" value="WHTH_GntR"/>
    <property type="match status" value="1"/>
</dbReference>
<dbReference type="OrthoDB" id="162505at2"/>
<evidence type="ECO:0000256" key="1">
    <source>
        <dbReference type="ARBA" id="ARBA00023015"/>
    </source>
</evidence>
<accession>A0A1H8YX69</accession>
<dbReference type="InterPro" id="IPR000524">
    <property type="entry name" value="Tscrpt_reg_HTH_GntR"/>
</dbReference>
<dbReference type="Gene3D" id="1.10.10.10">
    <property type="entry name" value="Winged helix-like DNA-binding domain superfamily/Winged helix DNA-binding domain"/>
    <property type="match status" value="1"/>
</dbReference>
<protein>
    <submittedName>
        <fullName evidence="5">DNA-binding transcriptional regulator YhcF, GntR family</fullName>
    </submittedName>
</protein>
<evidence type="ECO:0000259" key="4">
    <source>
        <dbReference type="PROSITE" id="PS50949"/>
    </source>
</evidence>
<dbReference type="GO" id="GO:0003700">
    <property type="term" value="F:DNA-binding transcription factor activity"/>
    <property type="evidence" value="ECO:0007669"/>
    <property type="project" value="InterPro"/>
</dbReference>
<keyword evidence="6" id="KW-1185">Reference proteome</keyword>
<dbReference type="SMART" id="SM00345">
    <property type="entry name" value="HTH_GNTR"/>
    <property type="match status" value="1"/>
</dbReference>
<dbReference type="PANTHER" id="PTHR38445">
    <property type="entry name" value="HTH-TYPE TRANSCRIPTIONAL REPRESSOR YTRA"/>
    <property type="match status" value="1"/>
</dbReference>
<evidence type="ECO:0000256" key="2">
    <source>
        <dbReference type="ARBA" id="ARBA00023125"/>
    </source>
</evidence>
<dbReference type="Proteomes" id="UP000198833">
    <property type="component" value="Unassembled WGS sequence"/>
</dbReference>
<name>A0A1H8YX69_9LACT</name>
<dbReference type="GO" id="GO:0003677">
    <property type="term" value="F:DNA binding"/>
    <property type="evidence" value="ECO:0007669"/>
    <property type="project" value="UniProtKB-KW"/>
</dbReference>
<dbReference type="AlphaFoldDB" id="A0A1H8YX69"/>
<organism evidence="5 6">
    <name type="scientific">Ignavigranum ruoffiae</name>
    <dbReference type="NCBI Taxonomy" id="89093"/>
    <lineage>
        <taxon>Bacteria</taxon>
        <taxon>Bacillati</taxon>
        <taxon>Bacillota</taxon>
        <taxon>Bacilli</taxon>
        <taxon>Lactobacillales</taxon>
        <taxon>Aerococcaceae</taxon>
        <taxon>Ignavigranum</taxon>
    </lineage>
</organism>
<evidence type="ECO:0000256" key="3">
    <source>
        <dbReference type="ARBA" id="ARBA00023163"/>
    </source>
</evidence>
<proteinExistence type="predicted"/>
<dbReference type="InterPro" id="IPR036390">
    <property type="entry name" value="WH_DNA-bd_sf"/>
</dbReference>
<dbReference type="SUPFAM" id="SSF46785">
    <property type="entry name" value="Winged helix' DNA-binding domain"/>
    <property type="match status" value="1"/>
</dbReference>
<evidence type="ECO:0000313" key="6">
    <source>
        <dbReference type="Proteomes" id="UP000198833"/>
    </source>
</evidence>
<gene>
    <name evidence="5" type="ORF">SAMN04488558_10166</name>
</gene>
<dbReference type="STRING" id="89093.SAMN04488558_10166"/>
<dbReference type="PANTHER" id="PTHR38445:SF10">
    <property type="entry name" value="GNTR-FAMILY TRANSCRIPTIONAL REGULATOR"/>
    <property type="match status" value="1"/>
</dbReference>
<dbReference type="RefSeq" id="WP_092569611.1">
    <property type="nucleotide sequence ID" value="NZ_CALUDV010000049.1"/>
</dbReference>
<dbReference type="InterPro" id="IPR036388">
    <property type="entry name" value="WH-like_DNA-bd_sf"/>
</dbReference>
<evidence type="ECO:0000313" key="5">
    <source>
        <dbReference type="EMBL" id="SEP56810.1"/>
    </source>
</evidence>
<dbReference type="EMBL" id="FOEN01000001">
    <property type="protein sequence ID" value="SEP56810.1"/>
    <property type="molecule type" value="Genomic_DNA"/>
</dbReference>